<dbReference type="RefSeq" id="WP_265686670.1">
    <property type="nucleotide sequence ID" value="NZ_JAKRRX010000013.1"/>
</dbReference>
<evidence type="ECO:0000313" key="7">
    <source>
        <dbReference type="Proteomes" id="UP001155586"/>
    </source>
</evidence>
<dbReference type="Pfam" id="PF06761">
    <property type="entry name" value="IcmF-related"/>
    <property type="match status" value="1"/>
</dbReference>
<accession>A0A9X3HQW7</accession>
<feature type="domain" description="IcmF-related" evidence="3">
    <location>
        <begin position="509"/>
        <end position="776"/>
    </location>
</feature>
<evidence type="ECO:0000259" key="2">
    <source>
        <dbReference type="Pfam" id="PF06744"/>
    </source>
</evidence>
<keyword evidence="1" id="KW-1133">Transmembrane helix</keyword>
<name>A0A9X3HQW7_9VIBR</name>
<gene>
    <name evidence="6" type="primary">tssM</name>
    <name evidence="6" type="ORF">MD483_03955</name>
</gene>
<sequence>MSSNSQSSSKDSKQQKKSGKLKAILVSLLIFVLVYALTSGGLWFTSFQDQLAALLIIGFVTALIGAFVTYWLMTKSKRKSETNSQERILIAKRKKLLSQHFARMLKLQKRKKRLNSRYDQPIYLMLSSDPQQDKTVITQMGYEAYKLDDFGNDIEFPILFWLSEHSILISVSTGEDQHPEYLKTLCQCLMKWRPRQAVNGVLLTTEVSLLLDSNESISQYADEMKSVITTFNQTFGLSLPVYNVVTNLGSISDFCQFFSGFDESKRDDVFGATIPYQKHGGIDANWFNEQYDHLIGQLIANMSNALSGQLNQEYRNSIASAPFQFGLLKQNLWQLLQRLYRGEQLSDGLMFRGFYFTHNGQDHEQNDLLASTINYSLGNESFQQHEQIPVHQTLFAQHLMSHVVLNEHELVGVNKRKENSLLFAQVGYTFAWVGLFAATLAVLKLDFDYQSQREARADAMLERYKEAISASPYDIENMAGNIPNLYSLHTIYSLYLEPDPWYTLPFMPSSSIKTDVEEAYFTELEQVLVPSMENTLEKDLFVYVNLEDQAKTLSLLNNYRLLFNEKRTNIEELKNYFVNSLKDQGEADSANVAQLTILLDEVFARNLVPIKANTDLESLAKKVINQTGVETLLYDHILNSDSFSNRIDVRSELGSNFQTQFSFSPEYVGYLVPHIYTPTGFNELDLSVDSPILREALQAYEGVAGASPSAAELHRISRDLKQQYQNDYINYWRDFVRHIEVTPVTTPSDLNRAVNTLSIASDNPISNLYTTVSKYTSVEIMAPQIADDANPDAPKEEQLQDVDKKEAARQITLSFQHYHKMIKPNEQNQKPIDILLEYFTASQKWLTKFYESNEPEKLAYQTLSATLKAENPILVLSQQSSGHQEVIQQLIKNITNQANEMVLSLAHEHLNSSWKSEVYSPYQQTLASFYPFNRSSKIDASVADVKAFFANEGTIDTFHNTRLKGFVIQEDNTPFLAGLLDNSGLALDPELWQMIDKAKDIRQALFLSDPNNVTVQFKLKATSMSPNLTEFSISADKAIFTYRHGPTLWSEQAWLGDAQLEEKLSINLKAQTASIANEDYSGNWNWFRLIEPRVKSANAQNTQVEFEYGDSSVSLSIKTAGQANPFVPGFFSGFTLPNDI</sequence>
<evidence type="ECO:0000256" key="1">
    <source>
        <dbReference type="SAM" id="Phobius"/>
    </source>
</evidence>
<dbReference type="InterPro" id="IPR053156">
    <property type="entry name" value="T6SS_TssM-like"/>
</dbReference>
<reference evidence="6" key="1">
    <citation type="submission" date="2022-02" db="EMBL/GenBank/DDBJ databases">
        <title>Vibrio sp. nov., a new bacterium isolated from Bohai sea, China.</title>
        <authorList>
            <person name="Yuan Y."/>
        </authorList>
    </citation>
    <scope>NUCLEOTIDE SEQUENCE</scope>
    <source>
        <strain evidence="6">DBSS07</strain>
    </source>
</reference>
<dbReference type="Pfam" id="PF21070">
    <property type="entry name" value="IcmF_helical"/>
    <property type="match status" value="1"/>
</dbReference>
<keyword evidence="1" id="KW-0812">Transmembrane</keyword>
<feature type="domain" description="Type VI secretion system IcmF C-terminal" evidence="2">
    <location>
        <begin position="1017"/>
        <end position="1119"/>
    </location>
</feature>
<evidence type="ECO:0000259" key="3">
    <source>
        <dbReference type="Pfam" id="PF06761"/>
    </source>
</evidence>
<evidence type="ECO:0000259" key="4">
    <source>
        <dbReference type="Pfam" id="PF14331"/>
    </source>
</evidence>
<feature type="transmembrane region" description="Helical" evidence="1">
    <location>
        <begin position="21"/>
        <end position="45"/>
    </location>
</feature>
<dbReference type="PANTHER" id="PTHR36153">
    <property type="entry name" value="INNER MEMBRANE PROTEIN-RELATED"/>
    <property type="match status" value="1"/>
</dbReference>
<proteinExistence type="predicted"/>
<dbReference type="InterPro" id="IPR017731">
    <property type="entry name" value="TssM1-like"/>
</dbReference>
<keyword evidence="7" id="KW-1185">Reference proteome</keyword>
<evidence type="ECO:0000313" key="6">
    <source>
        <dbReference type="EMBL" id="MCW8332982.1"/>
    </source>
</evidence>
<dbReference type="InterPro" id="IPR048677">
    <property type="entry name" value="TssM1_hel"/>
</dbReference>
<dbReference type="InterPro" id="IPR010623">
    <property type="entry name" value="IcmF_C"/>
</dbReference>
<feature type="domain" description="Type VI secretion system component TssM1 N-terminal" evidence="4">
    <location>
        <begin position="178"/>
        <end position="427"/>
    </location>
</feature>
<dbReference type="InterPro" id="IPR025743">
    <property type="entry name" value="TssM1_N"/>
</dbReference>
<dbReference type="Proteomes" id="UP001155586">
    <property type="component" value="Unassembled WGS sequence"/>
</dbReference>
<dbReference type="AlphaFoldDB" id="A0A9X3HQW7"/>
<dbReference type="EMBL" id="JAKRRX010000013">
    <property type="protein sequence ID" value="MCW8332982.1"/>
    <property type="molecule type" value="Genomic_DNA"/>
</dbReference>
<organism evidence="6 7">
    <name type="scientific">Vibrio paucivorans</name>
    <dbReference type="NCBI Taxonomy" id="2829489"/>
    <lineage>
        <taxon>Bacteria</taxon>
        <taxon>Pseudomonadati</taxon>
        <taxon>Pseudomonadota</taxon>
        <taxon>Gammaproteobacteria</taxon>
        <taxon>Vibrionales</taxon>
        <taxon>Vibrionaceae</taxon>
        <taxon>Vibrio</taxon>
    </lineage>
</organism>
<dbReference type="PANTHER" id="PTHR36153:SF1">
    <property type="entry name" value="TYPE VI SECRETION SYSTEM COMPONENT TSSM1"/>
    <property type="match status" value="1"/>
</dbReference>
<dbReference type="Pfam" id="PF06744">
    <property type="entry name" value="IcmF_C"/>
    <property type="match status" value="1"/>
</dbReference>
<comment type="caution">
    <text evidence="6">The sequence shown here is derived from an EMBL/GenBank/DDBJ whole genome shotgun (WGS) entry which is preliminary data.</text>
</comment>
<feature type="transmembrane region" description="Helical" evidence="1">
    <location>
        <begin position="421"/>
        <end position="443"/>
    </location>
</feature>
<feature type="domain" description="Type VI secretion system component TssM1 helical" evidence="5">
    <location>
        <begin position="907"/>
        <end position="1007"/>
    </location>
</feature>
<dbReference type="InterPro" id="IPR009612">
    <property type="entry name" value="IcmF-rel"/>
</dbReference>
<evidence type="ECO:0000259" key="5">
    <source>
        <dbReference type="Pfam" id="PF21070"/>
    </source>
</evidence>
<dbReference type="Pfam" id="PF14331">
    <property type="entry name" value="IcmF-related_N"/>
    <property type="match status" value="1"/>
</dbReference>
<feature type="transmembrane region" description="Helical" evidence="1">
    <location>
        <begin position="51"/>
        <end position="73"/>
    </location>
</feature>
<keyword evidence="1" id="KW-0472">Membrane</keyword>
<protein>
    <submittedName>
        <fullName evidence="6">Type VI secretion system membrane subunit TssM</fullName>
    </submittedName>
</protein>
<dbReference type="NCBIfam" id="TIGR03348">
    <property type="entry name" value="VI_IcmF"/>
    <property type="match status" value="1"/>
</dbReference>